<dbReference type="Pfam" id="PF02845">
    <property type="entry name" value="CUE"/>
    <property type="match status" value="1"/>
</dbReference>
<dbReference type="PANTHER" id="PTHR21494:SF0">
    <property type="entry name" value="ACTIVATING SIGNAL COINTEGRATOR 1 COMPLEX SUBUNIT 2"/>
    <property type="match status" value="1"/>
</dbReference>
<dbReference type="InterPro" id="IPR009060">
    <property type="entry name" value="UBA-like_sf"/>
</dbReference>
<evidence type="ECO:0000259" key="2">
    <source>
        <dbReference type="PROSITE" id="PS51140"/>
    </source>
</evidence>
<comment type="caution">
    <text evidence="3">The sequence shown here is derived from an EMBL/GenBank/DDBJ whole genome shotgun (WGS) entry which is preliminary data.</text>
</comment>
<dbReference type="GO" id="GO:0043130">
    <property type="term" value="F:ubiquitin binding"/>
    <property type="evidence" value="ECO:0007669"/>
    <property type="project" value="InterPro"/>
</dbReference>
<accession>A0AAN8VT29</accession>
<dbReference type="SUPFAM" id="SSF46934">
    <property type="entry name" value="UBA-like"/>
    <property type="match status" value="1"/>
</dbReference>
<dbReference type="PROSITE" id="PS51140">
    <property type="entry name" value="CUE"/>
    <property type="match status" value="1"/>
</dbReference>
<dbReference type="PANTHER" id="PTHR21494">
    <property type="entry name" value="ACTIVATING SIGNAL COINTEGRATOR 1 COMPLEX SUBUNIT 2 ASC-1 COMPLEX SUBUNIT P100"/>
    <property type="match status" value="1"/>
</dbReference>
<feature type="compositionally biased region" description="Basic residues" evidence="1">
    <location>
        <begin position="861"/>
        <end position="882"/>
    </location>
</feature>
<feature type="domain" description="CUE" evidence="2">
    <location>
        <begin position="532"/>
        <end position="575"/>
    </location>
</feature>
<keyword evidence="4" id="KW-1185">Reference proteome</keyword>
<dbReference type="CDD" id="cd14364">
    <property type="entry name" value="CUE_ASCC2"/>
    <property type="match status" value="1"/>
</dbReference>
<feature type="region of interest" description="Disordered" evidence="1">
    <location>
        <begin position="802"/>
        <end position="888"/>
    </location>
</feature>
<dbReference type="InterPro" id="IPR052586">
    <property type="entry name" value="ASCC2"/>
</dbReference>
<dbReference type="InterPro" id="IPR003892">
    <property type="entry name" value="CUE"/>
</dbReference>
<sequence length="888" mass="96996">MSNRHPHSPNNRQQDSNHRGFANKTQKKFAPKTESYVPREPNSNPNPTLTTSLRQTLSKQPESPSAAAGATTSASSGGAAGGLTRCVKLGDKGDSVSNRTQGGGNFVNYLPQDEAVASGLSAEEVARDASLHDFLDSFLKFRSRWYDFPHRGAKGVVAGVIVGEIELSRRVFMVLYRISCNRDPGARASDSLSSRDHAESHDESYLWMYCCSQIPHVVLLQEKNLLDLPKLLDICALYGRGNEELTRKLVLNALQAQPCLHDNITAVVSHFLSIAHRMHERCSSLFEVLLSSGGLKDHGSTRLHVDLLEVMDFINDAIVTMDAFTTVYKPAALLLSFPVELSFGNEELLTTLVKMHDLLIPSLQRGFRCLLTTIGDGSLTEMLPDIAISLKMLSMRIVDFGWKLLDACYLSDEVFESGIFIPTATKMFPATVEDPVIRADILVQTFRELNVISRDSLENQNWGTFLQNVEKNHTILGRLDFLRNAGWILMDDEQFHYLSGIMVHPDKANGQQPYRPASVVTSTMQVEENAAIIESKITQIKDLFPNYGKGFLHACLDAYNQSPEEVIQRILEGTLHEDLLSLGTSEENIPPAKSASVGRNDKGKGKLIESVACPPADLVTSVSRQETVGLSLSSSSSIGRAVGSPVSSSSSSIGRYVRKSTADLPDNVTLDSKDKDLGKIVELVSQYEYEDEYDDSFDDLGFSVVESASEEPEVLGDGAVSKLSKAWGSETGASGSSNSQWNSRKKPQFYVKDGKNYSYKVEGSVAVANSGEATLVTQAQKELIHGLGRGGNLPLGAVKKLMDSSEEQDDGSDVSGIGGRGTPGNQRGRGRRGGRNHYGQHASEEHNDGSNGGNSEDQRGRGRRGSGGRNHYRKDRAMKKHFSGLGGY</sequence>
<protein>
    <submittedName>
        <fullName evidence="3">Ubiquitin system component CUE</fullName>
    </submittedName>
</protein>
<name>A0AAN8VT29_9MAGN</name>
<feature type="compositionally biased region" description="Polar residues" evidence="1">
    <location>
        <begin position="41"/>
        <end position="63"/>
    </location>
</feature>
<feature type="compositionally biased region" description="Low complexity" evidence="1">
    <location>
        <begin position="65"/>
        <end position="77"/>
    </location>
</feature>
<reference evidence="3 4" key="1">
    <citation type="submission" date="2023-12" db="EMBL/GenBank/DDBJ databases">
        <title>A high-quality genome assembly for Dillenia turbinata (Dilleniales).</title>
        <authorList>
            <person name="Chanderbali A."/>
        </authorList>
    </citation>
    <scope>NUCLEOTIDE SEQUENCE [LARGE SCALE GENOMIC DNA]</scope>
    <source>
        <strain evidence="3">LSX21</strain>
        <tissue evidence="3">Leaf</tissue>
    </source>
</reference>
<gene>
    <name evidence="3" type="ORF">RJ641_029241</name>
</gene>
<feature type="region of interest" description="Disordered" evidence="1">
    <location>
        <begin position="635"/>
        <end position="655"/>
    </location>
</feature>
<dbReference type="AlphaFoldDB" id="A0AAN8VT29"/>
<dbReference type="SMART" id="SM00546">
    <property type="entry name" value="CUE"/>
    <property type="match status" value="1"/>
</dbReference>
<feature type="region of interest" description="Disordered" evidence="1">
    <location>
        <begin position="1"/>
        <end position="81"/>
    </location>
</feature>
<evidence type="ECO:0000313" key="4">
    <source>
        <dbReference type="Proteomes" id="UP001370490"/>
    </source>
</evidence>
<evidence type="ECO:0000313" key="3">
    <source>
        <dbReference type="EMBL" id="KAK6939710.1"/>
    </source>
</evidence>
<evidence type="ECO:0000256" key="1">
    <source>
        <dbReference type="SAM" id="MobiDB-lite"/>
    </source>
</evidence>
<organism evidence="3 4">
    <name type="scientific">Dillenia turbinata</name>
    <dbReference type="NCBI Taxonomy" id="194707"/>
    <lineage>
        <taxon>Eukaryota</taxon>
        <taxon>Viridiplantae</taxon>
        <taxon>Streptophyta</taxon>
        <taxon>Embryophyta</taxon>
        <taxon>Tracheophyta</taxon>
        <taxon>Spermatophyta</taxon>
        <taxon>Magnoliopsida</taxon>
        <taxon>eudicotyledons</taxon>
        <taxon>Gunneridae</taxon>
        <taxon>Pentapetalae</taxon>
        <taxon>Dilleniales</taxon>
        <taxon>Dilleniaceae</taxon>
        <taxon>Dillenia</taxon>
    </lineage>
</organism>
<dbReference type="InterPro" id="IPR041800">
    <property type="entry name" value="ASCC2_CUE"/>
</dbReference>
<dbReference type="Gene3D" id="1.10.8.10">
    <property type="entry name" value="DNA helicase RuvA subunit, C-terminal domain"/>
    <property type="match status" value="1"/>
</dbReference>
<proteinExistence type="predicted"/>
<dbReference type="Proteomes" id="UP001370490">
    <property type="component" value="Unassembled WGS sequence"/>
</dbReference>
<dbReference type="EMBL" id="JBAMMX010000005">
    <property type="protein sequence ID" value="KAK6939710.1"/>
    <property type="molecule type" value="Genomic_DNA"/>
</dbReference>